<proteinExistence type="predicted"/>
<dbReference type="Gene3D" id="3.40.50.280">
    <property type="entry name" value="Cobalamin-binding domain"/>
    <property type="match status" value="1"/>
</dbReference>
<feature type="domain" description="B12-binding" evidence="2">
    <location>
        <begin position="51"/>
        <end position="190"/>
    </location>
</feature>
<dbReference type="EMBL" id="JBHTHX010000851">
    <property type="protein sequence ID" value="MFD0887213.1"/>
    <property type="molecule type" value="Genomic_DNA"/>
</dbReference>
<protein>
    <submittedName>
        <fullName evidence="3">Cobalamin B12-binding domain-containing protein</fullName>
    </submittedName>
</protein>
<reference evidence="4" key="1">
    <citation type="journal article" date="2019" name="Int. J. Syst. Evol. Microbiol.">
        <title>The Global Catalogue of Microorganisms (GCM) 10K type strain sequencing project: providing services to taxonomists for standard genome sequencing and annotation.</title>
        <authorList>
            <consortium name="The Broad Institute Genomics Platform"/>
            <consortium name="The Broad Institute Genome Sequencing Center for Infectious Disease"/>
            <person name="Wu L."/>
            <person name="Ma J."/>
        </authorList>
    </citation>
    <scope>NUCLEOTIDE SEQUENCE [LARGE SCALE GENOMIC DNA]</scope>
    <source>
        <strain evidence="4">CCUG 62974</strain>
    </source>
</reference>
<keyword evidence="4" id="KW-1185">Reference proteome</keyword>
<evidence type="ECO:0000256" key="1">
    <source>
        <dbReference type="SAM" id="MobiDB-lite"/>
    </source>
</evidence>
<feature type="compositionally biased region" description="Basic and acidic residues" evidence="1">
    <location>
        <begin position="26"/>
        <end position="47"/>
    </location>
</feature>
<evidence type="ECO:0000313" key="3">
    <source>
        <dbReference type="EMBL" id="MFD0887213.1"/>
    </source>
</evidence>
<dbReference type="Proteomes" id="UP001597024">
    <property type="component" value="Unassembled WGS sequence"/>
</dbReference>
<dbReference type="PROSITE" id="PS51332">
    <property type="entry name" value="B12_BINDING"/>
    <property type="match status" value="1"/>
</dbReference>
<name>A0ABW3DWZ4_9ACTN</name>
<accession>A0ABW3DWZ4</accession>
<feature type="region of interest" description="Disordered" evidence="1">
    <location>
        <begin position="1"/>
        <end position="51"/>
    </location>
</feature>
<dbReference type="InterPro" id="IPR006158">
    <property type="entry name" value="Cobalamin-bd"/>
</dbReference>
<organism evidence="3 4">
    <name type="scientific">Streptosporangium algeriense</name>
    <dbReference type="NCBI Taxonomy" id="1682748"/>
    <lineage>
        <taxon>Bacteria</taxon>
        <taxon>Bacillati</taxon>
        <taxon>Actinomycetota</taxon>
        <taxon>Actinomycetes</taxon>
        <taxon>Streptosporangiales</taxon>
        <taxon>Streptosporangiaceae</taxon>
        <taxon>Streptosporangium</taxon>
    </lineage>
</organism>
<dbReference type="Pfam" id="PF02310">
    <property type="entry name" value="B12-binding"/>
    <property type="match status" value="1"/>
</dbReference>
<evidence type="ECO:0000259" key="2">
    <source>
        <dbReference type="PROSITE" id="PS51332"/>
    </source>
</evidence>
<sequence>METLSLQPHHGRERRAPVYAHAPEAAWRRPERGVVEGRTGEEPERRGPSAPLRVTVTTTASDAHTWNLVYLQLLIEEMGHTVTNLGCCVPDELIVSHTLRTRPDLLVVSSVNGHGYQDGLRVVTLLRGVPELSALPVVIGGKLGTTGGLGHSMTRELIDAGFDAVFEENGTAVTALRSFVGALHSAGEHRP</sequence>
<dbReference type="SUPFAM" id="SSF52242">
    <property type="entry name" value="Cobalamin (vitamin B12)-binding domain"/>
    <property type="match status" value="1"/>
</dbReference>
<comment type="caution">
    <text evidence="3">The sequence shown here is derived from an EMBL/GenBank/DDBJ whole genome shotgun (WGS) entry which is preliminary data.</text>
</comment>
<evidence type="ECO:0000313" key="4">
    <source>
        <dbReference type="Proteomes" id="UP001597024"/>
    </source>
</evidence>
<gene>
    <name evidence="3" type="ORF">ACFQ08_21930</name>
</gene>
<dbReference type="InterPro" id="IPR036724">
    <property type="entry name" value="Cobalamin-bd_sf"/>
</dbReference>